<sequence>MTSAYILVLSVLVLGGIIAALGDHLGSKVGKARLRLFKLRPRQTAVLLTVITGTLISASTLGILFTFSKSLREGVFQLDDILAQLRVAKTELEQASQAKEEIESELTAVREEQQLVQERSRELNRNYTKALQLLRRVSEQSRNLRQEVANLSAERAQLNEQKDSLLAESSELQSQVKLRDQELSKRQERIAQQEKVLARQREQVQSLEKRFASLEAQRQQLQAEINQRDTKIDQLDQAIAAKDNDIQAREEKLQGLETELSFLQREVEELERYYQDYQELRGQQIAILRGQLLAFGGLRVVSSEAVTGAVDQLLRQANRTALQLVKTPNMPVPDEPIVRVTTAQVDSITSQLQPGQEYVIRVLSAGNYVQEEREIRVFFDVVPNRQVFREAETIATISLESSDFSEVDVQKRIDYLLAAAQFRARREGILGPIQVEDGRIKTLIDFIEQLRRQADNPPNEVRAIAAEDTSVVGPLKIRIIALRGNQIMFEN</sequence>
<name>P73944_SYNY3</name>
<dbReference type="Gene3D" id="1.20.5.340">
    <property type="match status" value="1"/>
</dbReference>
<reference evidence="3 4" key="2">
    <citation type="journal article" date="1996" name="DNA Res.">
        <title>Sequence analysis of the genome of the unicellular cyanobacterium Synechocystis sp. strain PCC6803. II. Sequence determination of the entire genome and assignment of potential protein-coding regions.</title>
        <authorList>
            <person name="Kaneko T."/>
            <person name="Sato S."/>
            <person name="Kotani H."/>
            <person name="Tanaka A."/>
            <person name="Asamizu E."/>
            <person name="Nakamura Y."/>
            <person name="Miyajima N."/>
            <person name="Hirosawa M."/>
            <person name="Sugiura M."/>
            <person name="Sasamoto S."/>
            <person name="Kimura T."/>
            <person name="Hosouchi T."/>
            <person name="Matsuno A."/>
            <person name="Muraki A."/>
            <person name="Nakazaki N."/>
            <person name="Naruo K."/>
            <person name="Okumura S."/>
            <person name="Shimpo S."/>
            <person name="Takeuchi C."/>
            <person name="Wada T."/>
            <person name="Watanabe A."/>
            <person name="Yamada M."/>
            <person name="Yasuda M."/>
            <person name="Tabata S."/>
        </authorList>
    </citation>
    <scope>NUCLEOTIDE SEQUENCE [LARGE SCALE GENOMIC DNA]</scope>
    <source>
        <strain evidence="4">ATCC 27184 / PCC 6803 / Kazusa</strain>
    </source>
</reference>
<proteinExistence type="predicted"/>
<dbReference type="PANTHER" id="PTHR23159">
    <property type="entry name" value="CENTROSOMAL PROTEIN 2"/>
    <property type="match status" value="1"/>
</dbReference>
<gene>
    <name evidence="3" type="ordered locus">sll1424</name>
</gene>
<keyword evidence="4" id="KW-1185">Reference proteome</keyword>
<dbReference type="eggNOG" id="COG4372">
    <property type="taxonomic scope" value="Bacteria"/>
</dbReference>
<dbReference type="InterPro" id="IPR021435">
    <property type="entry name" value="DUF3084"/>
</dbReference>
<feature type="transmembrane region" description="Helical" evidence="2">
    <location>
        <begin position="45"/>
        <end position="67"/>
    </location>
</feature>
<evidence type="ECO:0000313" key="4">
    <source>
        <dbReference type="Proteomes" id="UP000001425"/>
    </source>
</evidence>
<dbReference type="STRING" id="1148.gene:10498880"/>
<dbReference type="InParanoid" id="P73944"/>
<dbReference type="Proteomes" id="UP000001425">
    <property type="component" value="Chromosome"/>
</dbReference>
<keyword evidence="2" id="KW-0812">Transmembrane</keyword>
<dbReference type="EnsemblBacteria" id="BAA18010">
    <property type="protein sequence ID" value="BAA18010"/>
    <property type="gene ID" value="BAA18010"/>
</dbReference>
<organism evidence="3 4">
    <name type="scientific">Synechocystis sp. (strain ATCC 27184 / PCC 6803 / Kazusa)</name>
    <dbReference type="NCBI Taxonomy" id="1111708"/>
    <lineage>
        <taxon>Bacteria</taxon>
        <taxon>Bacillati</taxon>
        <taxon>Cyanobacteriota</taxon>
        <taxon>Cyanophyceae</taxon>
        <taxon>Synechococcales</taxon>
        <taxon>Merismopediaceae</taxon>
        <taxon>Synechocystis</taxon>
    </lineage>
</organism>
<protein>
    <submittedName>
        <fullName evidence="3">Sll1424 protein</fullName>
    </submittedName>
</protein>
<dbReference type="Pfam" id="PF11283">
    <property type="entry name" value="DUF3084"/>
    <property type="match status" value="1"/>
</dbReference>
<feature type="transmembrane region" description="Helical" evidence="2">
    <location>
        <begin position="6"/>
        <end position="25"/>
    </location>
</feature>
<dbReference type="PANTHER" id="PTHR23159:SF31">
    <property type="entry name" value="CENTROSOME-ASSOCIATED PROTEIN CEP250 ISOFORM X1"/>
    <property type="match status" value="1"/>
</dbReference>
<feature type="coiled-coil region" evidence="1">
    <location>
        <begin position="78"/>
        <end position="283"/>
    </location>
</feature>
<dbReference type="AlphaFoldDB" id="P73944"/>
<evidence type="ECO:0000256" key="1">
    <source>
        <dbReference type="SAM" id="Coils"/>
    </source>
</evidence>
<dbReference type="KEGG" id="syn:sll1424"/>
<dbReference type="EMBL" id="BA000022">
    <property type="protein sequence ID" value="BAA18010.1"/>
    <property type="molecule type" value="Genomic_DNA"/>
</dbReference>
<reference evidence="3 4" key="1">
    <citation type="journal article" date="1995" name="DNA Res.">
        <title>Sequence analysis of the genome of the unicellular cyanobacterium Synechocystis sp. strain PCC6803. I. Sequence features in the 1 Mb region from map positions 64% to 92% of the genome.</title>
        <authorList>
            <person name="Kaneko T."/>
            <person name="Tanaka A."/>
            <person name="Sato S."/>
            <person name="Kotani H."/>
            <person name="Sazuka T."/>
            <person name="Miyajima N."/>
            <person name="Sugiura M."/>
            <person name="Tabata S."/>
        </authorList>
    </citation>
    <scope>NUCLEOTIDE SEQUENCE [LARGE SCALE GENOMIC DNA]</scope>
    <source>
        <strain evidence="4">ATCC 27184 / PCC 6803 / Kazusa</strain>
    </source>
</reference>
<keyword evidence="2" id="KW-1133">Transmembrane helix</keyword>
<dbReference type="PIR" id="S75449">
    <property type="entry name" value="S75449"/>
</dbReference>
<dbReference type="IntAct" id="P73944">
    <property type="interactions" value="9"/>
</dbReference>
<keyword evidence="1" id="KW-0175">Coiled coil</keyword>
<evidence type="ECO:0000256" key="2">
    <source>
        <dbReference type="SAM" id="Phobius"/>
    </source>
</evidence>
<accession>P73944</accession>
<evidence type="ECO:0000313" key="3">
    <source>
        <dbReference type="EMBL" id="BAA18010.1"/>
    </source>
</evidence>
<dbReference type="PaxDb" id="1148-1653094"/>
<keyword evidence="2" id="KW-0472">Membrane</keyword>